<feature type="compositionally biased region" description="Polar residues" evidence="1">
    <location>
        <begin position="95"/>
        <end position="114"/>
    </location>
</feature>
<dbReference type="InterPro" id="IPR002716">
    <property type="entry name" value="PIN_dom"/>
</dbReference>
<proteinExistence type="predicted"/>
<reference evidence="4" key="1">
    <citation type="journal article" date="2014" name="Proc. Natl. Acad. Sci. U.S.A.">
        <title>Extensive sampling of basidiomycete genomes demonstrates inadequacy of the white-rot/brown-rot paradigm for wood decay fungi.</title>
        <authorList>
            <person name="Riley R."/>
            <person name="Salamov A.A."/>
            <person name="Brown D.W."/>
            <person name="Nagy L.G."/>
            <person name="Floudas D."/>
            <person name="Held B.W."/>
            <person name="Levasseur A."/>
            <person name="Lombard V."/>
            <person name="Morin E."/>
            <person name="Otillar R."/>
            <person name="Lindquist E.A."/>
            <person name="Sun H."/>
            <person name="LaButti K.M."/>
            <person name="Schmutz J."/>
            <person name="Jabbour D."/>
            <person name="Luo H."/>
            <person name="Baker S.E."/>
            <person name="Pisabarro A.G."/>
            <person name="Walton J.D."/>
            <person name="Blanchette R.A."/>
            <person name="Henrissat B."/>
            <person name="Martin F."/>
            <person name="Cullen D."/>
            <person name="Hibbett D.S."/>
            <person name="Grigoriev I.V."/>
        </authorList>
    </citation>
    <scope>NUCLEOTIDE SEQUENCE [LARGE SCALE GENOMIC DNA]</scope>
    <source>
        <strain evidence="4">FD-172 SS1</strain>
    </source>
</reference>
<feature type="region of interest" description="Disordered" evidence="1">
    <location>
        <begin position="269"/>
        <end position="292"/>
    </location>
</feature>
<sequence length="463" mass="49111">MARALGAAFLSHQVEELEHRVSGMHIRRNSSGGGGRGGRGGGRGGRGSGRVESAAYSRGSPEPNRFRSESPPQRSYPSHRGRGRGAGGDTGSSRVASPTHNGSFNGRGATSISPRKTAPPGRSLASTIVVDASVLVYALGQIRSWCREDRHEEIIIPLEALNTLDLLKKGSSQLAQRARAASRVLEEQVGANPRIKVQRDAEFVLWDDVFRGATILDGDIEGDSPGLHDKANGDTKATRVPVPDAPAPEWMRQVVCCALWEIKRVSEHTGSIDGTSPIPNSSPRPAASSPHKRAVLAIIEAAPISPPSSADIASANGRFSHTGADDALMRYSARADGTLVRMWAPYFGVEVLSVGETPSGVRNRPNTGGREVDAFGNGDEINNGGGGRGGRRERERSHAGHSERGHGHGHGRGGGDRGGRGRRRDDHRDRDGFGLVEKVKTGLVPAPAVGQIRLLARGEKLDP</sequence>
<gene>
    <name evidence="3" type="ORF">BOTBODRAFT_180375</name>
</gene>
<evidence type="ECO:0000256" key="1">
    <source>
        <dbReference type="SAM" id="MobiDB-lite"/>
    </source>
</evidence>
<dbReference type="HOGENOM" id="CLU_036117_0_0_1"/>
<feature type="compositionally biased region" description="Basic and acidic residues" evidence="1">
    <location>
        <begin position="413"/>
        <end position="440"/>
    </location>
</feature>
<dbReference type="EMBL" id="KL198100">
    <property type="protein sequence ID" value="KDQ07806.1"/>
    <property type="molecule type" value="Genomic_DNA"/>
</dbReference>
<dbReference type="AlphaFoldDB" id="A0A067M8D2"/>
<dbReference type="OrthoDB" id="69928at2759"/>
<dbReference type="STRING" id="930990.A0A067M8D2"/>
<dbReference type="Gene3D" id="3.40.50.1010">
    <property type="entry name" value="5'-nuclease"/>
    <property type="match status" value="1"/>
</dbReference>
<feature type="domain" description="PIN" evidence="2">
    <location>
        <begin position="128"/>
        <end position="204"/>
    </location>
</feature>
<feature type="region of interest" description="Disordered" evidence="1">
    <location>
        <begin position="356"/>
        <end position="446"/>
    </location>
</feature>
<dbReference type="Proteomes" id="UP000027195">
    <property type="component" value="Unassembled WGS sequence"/>
</dbReference>
<evidence type="ECO:0000313" key="4">
    <source>
        <dbReference type="Proteomes" id="UP000027195"/>
    </source>
</evidence>
<feature type="compositionally biased region" description="Basic and acidic residues" evidence="1">
    <location>
        <begin position="390"/>
        <end position="406"/>
    </location>
</feature>
<organism evidence="3 4">
    <name type="scientific">Botryobasidium botryosum (strain FD-172 SS1)</name>
    <dbReference type="NCBI Taxonomy" id="930990"/>
    <lineage>
        <taxon>Eukaryota</taxon>
        <taxon>Fungi</taxon>
        <taxon>Dikarya</taxon>
        <taxon>Basidiomycota</taxon>
        <taxon>Agaricomycotina</taxon>
        <taxon>Agaricomycetes</taxon>
        <taxon>Cantharellales</taxon>
        <taxon>Botryobasidiaceae</taxon>
        <taxon>Botryobasidium</taxon>
    </lineage>
</organism>
<protein>
    <recommendedName>
        <fullName evidence="2">PIN domain-containing protein</fullName>
    </recommendedName>
</protein>
<name>A0A067M8D2_BOTB1</name>
<evidence type="ECO:0000259" key="2">
    <source>
        <dbReference type="Pfam" id="PF13638"/>
    </source>
</evidence>
<dbReference type="InParanoid" id="A0A067M8D2"/>
<feature type="compositionally biased region" description="Gly residues" evidence="1">
    <location>
        <begin position="31"/>
        <end position="48"/>
    </location>
</feature>
<feature type="compositionally biased region" description="Basic and acidic residues" evidence="1">
    <location>
        <begin position="226"/>
        <end position="237"/>
    </location>
</feature>
<keyword evidence="4" id="KW-1185">Reference proteome</keyword>
<accession>A0A067M8D2</accession>
<feature type="compositionally biased region" description="Low complexity" evidence="1">
    <location>
        <begin position="276"/>
        <end position="289"/>
    </location>
</feature>
<feature type="region of interest" description="Disordered" evidence="1">
    <location>
        <begin position="224"/>
        <end position="244"/>
    </location>
</feature>
<dbReference type="Pfam" id="PF13638">
    <property type="entry name" value="PIN_4"/>
    <property type="match status" value="1"/>
</dbReference>
<evidence type="ECO:0000313" key="3">
    <source>
        <dbReference type="EMBL" id="KDQ07806.1"/>
    </source>
</evidence>
<feature type="region of interest" description="Disordered" evidence="1">
    <location>
        <begin position="20"/>
        <end position="122"/>
    </location>
</feature>